<dbReference type="Proteomes" id="UP001140087">
    <property type="component" value="Unassembled WGS sequence"/>
</dbReference>
<keyword evidence="2" id="KW-1185">Reference proteome</keyword>
<organism evidence="1 2">
    <name type="scientific">Coemansia helicoidea</name>
    <dbReference type="NCBI Taxonomy" id="1286919"/>
    <lineage>
        <taxon>Eukaryota</taxon>
        <taxon>Fungi</taxon>
        <taxon>Fungi incertae sedis</taxon>
        <taxon>Zoopagomycota</taxon>
        <taxon>Kickxellomycotina</taxon>
        <taxon>Kickxellomycetes</taxon>
        <taxon>Kickxellales</taxon>
        <taxon>Kickxellaceae</taxon>
        <taxon>Coemansia</taxon>
    </lineage>
</organism>
<protein>
    <submittedName>
        <fullName evidence="1">Uncharacterized protein</fullName>
    </submittedName>
</protein>
<evidence type="ECO:0000313" key="1">
    <source>
        <dbReference type="EMBL" id="KAJ2787739.1"/>
    </source>
</evidence>
<reference evidence="1" key="1">
    <citation type="submission" date="2022-07" db="EMBL/GenBank/DDBJ databases">
        <title>Phylogenomic reconstructions and comparative analyses of Kickxellomycotina fungi.</title>
        <authorList>
            <person name="Reynolds N.K."/>
            <person name="Stajich J.E."/>
            <person name="Barry K."/>
            <person name="Grigoriev I.V."/>
            <person name="Crous P."/>
            <person name="Smith M.E."/>
        </authorList>
    </citation>
    <scope>NUCLEOTIDE SEQUENCE</scope>
    <source>
        <strain evidence="1">BCRC 34780</strain>
    </source>
</reference>
<proteinExistence type="predicted"/>
<name>A0ACC1KDG6_9FUNG</name>
<feature type="non-terminal residue" evidence="1">
    <location>
        <position position="1"/>
    </location>
</feature>
<evidence type="ECO:0000313" key="2">
    <source>
        <dbReference type="Proteomes" id="UP001140087"/>
    </source>
</evidence>
<sequence>IQGPRRTLSDVLILLQHPPVYTNGRRNRGRLADAEAARLRGLGSEYVETDRGGEITFHGPGQLVAYPCLHLKDHFLGAKCYVSGLERTVVEACARVGVAAEAIPGFPGVWTSPREKVAALGTHVKRYVTSHGFALNCTTDMKWFREIVPCGLDGRTAVSLQTLAARQGHGDAAVDVEAMVPTVVGSFARVFGCDVRPLEEVSPATLRAIHELCE</sequence>
<comment type="caution">
    <text evidence="1">The sequence shown here is derived from an EMBL/GenBank/DDBJ whole genome shotgun (WGS) entry which is preliminary data.</text>
</comment>
<dbReference type="EMBL" id="JANBUN010004166">
    <property type="protein sequence ID" value="KAJ2787739.1"/>
    <property type="molecule type" value="Genomic_DNA"/>
</dbReference>
<accession>A0ACC1KDG6</accession>
<gene>
    <name evidence="1" type="ORF">H4R21_007082</name>
</gene>